<keyword evidence="1" id="KW-0238">DNA-binding</keyword>
<dbReference type="GO" id="GO:0043565">
    <property type="term" value="F:sequence-specific DNA binding"/>
    <property type="evidence" value="ECO:0007669"/>
    <property type="project" value="InterPro"/>
</dbReference>
<organism evidence="2 3">
    <name type="scientific">Jimgerdemannia flammicorona</name>
    <dbReference type="NCBI Taxonomy" id="994334"/>
    <lineage>
        <taxon>Eukaryota</taxon>
        <taxon>Fungi</taxon>
        <taxon>Fungi incertae sedis</taxon>
        <taxon>Mucoromycota</taxon>
        <taxon>Mucoromycotina</taxon>
        <taxon>Endogonomycetes</taxon>
        <taxon>Endogonales</taxon>
        <taxon>Endogonaceae</taxon>
        <taxon>Jimgerdemannia</taxon>
    </lineage>
</organism>
<proteinExistence type="predicted"/>
<comment type="subcellular location">
    <subcellularLocation>
        <location evidence="1">Nucleus</location>
    </subcellularLocation>
</comment>
<dbReference type="OrthoDB" id="5348546at2759"/>
<evidence type="ECO:0000256" key="1">
    <source>
        <dbReference type="PROSITE-ProRule" id="PRU00089"/>
    </source>
</evidence>
<dbReference type="GO" id="GO:0003700">
    <property type="term" value="F:DNA-binding transcription factor activity"/>
    <property type="evidence" value="ECO:0007669"/>
    <property type="project" value="InterPro"/>
</dbReference>
<dbReference type="InterPro" id="IPR001766">
    <property type="entry name" value="Fork_head_dom"/>
</dbReference>
<name>A0A433B9H2_9FUNG</name>
<keyword evidence="1" id="KW-0539">Nucleus</keyword>
<comment type="caution">
    <text evidence="2">The sequence shown here is derived from an EMBL/GenBank/DDBJ whole genome shotgun (WGS) entry which is preliminary data.</text>
</comment>
<dbReference type="AlphaFoldDB" id="A0A433B9H2"/>
<reference evidence="2 3" key="1">
    <citation type="journal article" date="2018" name="New Phytol.">
        <title>Phylogenomics of Endogonaceae and evolution of mycorrhizas within Mucoromycota.</title>
        <authorList>
            <person name="Chang Y."/>
            <person name="Desiro A."/>
            <person name="Na H."/>
            <person name="Sandor L."/>
            <person name="Lipzen A."/>
            <person name="Clum A."/>
            <person name="Barry K."/>
            <person name="Grigoriev I.V."/>
            <person name="Martin F.M."/>
            <person name="Stajich J.E."/>
            <person name="Smith M.E."/>
            <person name="Bonito G."/>
            <person name="Spatafora J.W."/>
        </authorList>
    </citation>
    <scope>NUCLEOTIDE SEQUENCE [LARGE SCALE GENOMIC DNA]</scope>
    <source>
        <strain evidence="2 3">GMNB39</strain>
    </source>
</reference>
<evidence type="ECO:0000313" key="3">
    <source>
        <dbReference type="Proteomes" id="UP000268093"/>
    </source>
</evidence>
<dbReference type="PROSITE" id="PS50039">
    <property type="entry name" value="FORK_HEAD_3"/>
    <property type="match status" value="1"/>
</dbReference>
<protein>
    <submittedName>
        <fullName evidence="2">Uncharacterized protein</fullName>
    </submittedName>
</protein>
<accession>A0A433B9H2</accession>
<sequence>MTVREIYNQIMTTLPRYKSQNTDLWLTQLDTTLATAPCFGKIVRSGKTADGTPKENLHYYICDQDPVEWRRQAYGQVSRSARKCTLADKQYFWKMPPKLPNHRYRSSYVPSVGAAPTSPLGPLTPKSSAAGSGSASASGWHPTNPSSSPGVVPSSSLSAKPCKPSTNPSPFHRTVPRASSPPPRSSPTPKPCKPSHKRKFRDSDRKRSGKKRKVVPARPAPIEDEDEEAGRSSDSSVVGDDDVGAWFDGLFPQDEKV</sequence>
<dbReference type="Proteomes" id="UP000268093">
    <property type="component" value="Unassembled WGS sequence"/>
</dbReference>
<keyword evidence="3" id="KW-1185">Reference proteome</keyword>
<feature type="DNA-binding region" description="Fork-head" evidence="1">
    <location>
        <begin position="1"/>
        <end position="97"/>
    </location>
</feature>
<gene>
    <name evidence="2" type="ORF">BC936DRAFT_139666</name>
</gene>
<evidence type="ECO:0000313" key="2">
    <source>
        <dbReference type="EMBL" id="RUP14441.1"/>
    </source>
</evidence>
<dbReference type="EMBL" id="RBNI01015573">
    <property type="protein sequence ID" value="RUP14441.1"/>
    <property type="molecule type" value="Genomic_DNA"/>
</dbReference>
<dbReference type="GO" id="GO:0005634">
    <property type="term" value="C:nucleus"/>
    <property type="evidence" value="ECO:0007669"/>
    <property type="project" value="UniProtKB-SubCell"/>
</dbReference>